<sequence length="770" mass="88016">METLHQRLQQRERVVISTISAISGMGGIGKTELALQYSLNYYRENYLGGVCWLQARDVDLGTQIVEFAQLKMNLEVPQENEGKALTLEQKAQWCWDNWQPSDNLVLVILDDVTEFDKIKAYLPPNHPRFKIIITTRKQSLAESFEMLPLEVLSEAAALELLQSLIGTERLQPQLEEAKKLCKWLGYLPLGLELVGRYLKKKKDLSLADMQQRLEKKHLEQRSLKEPAATMTAQKGVAAAFELSWLELDQDAQQLGCLLSLFALAPIPWELVENCLPEQDSEDLEDIRDDFLLELNLLGRKGQGIYQLHELIREFLRDKMERYDGADQLKQGFGQAMVAVADKIPEVSTKKDIDAASPAIPHLTEAATVLSDWLRDEDLYKPFQGLGWFYQGQGAYEQALPWLKRCKELTHKRLGEEHPNVATSLHNLALLYYNQGRYSEAEPLLIEALEMRKKLLGTEHTSVAESLNNLALLYNNQGRYCEAEPLYLQALEINKKLLGKGNSSVSIFLNNLASLYFDQGRYCEAEPLFVQTLEMDKKLYGQEHPYVAISISNLAYFYTNQGRYSEAEPLFFQALEMHKKLLGTQHPRVAQSLNVLAELYYYQGRYCEAEPLFFQALEMRKKLLGTEHPAVALSLNNLAKLYCDQGRYWEAESLFVQTLEMNKNLGQEHPDVATSLNNLALLYSNQGRYCEAEPLCVQALEMRKKLLGSEHPRVAQSLHGLAKLYRNQGRYSEAEPLFVQALEIFERKLGSNHPNTIACRENLQRLRDDLS</sequence>
<feature type="repeat" description="TPR" evidence="10">
    <location>
        <begin position="714"/>
        <end position="747"/>
    </location>
</feature>
<dbReference type="InterPro" id="IPR011990">
    <property type="entry name" value="TPR-like_helical_dom_sf"/>
</dbReference>
<reference evidence="12" key="2">
    <citation type="submission" date="2022-10" db="EMBL/GenBank/DDBJ databases">
        <authorList>
            <person name="Ngo T.-E."/>
        </authorList>
    </citation>
    <scope>NUCLEOTIDE SEQUENCE</scope>
    <source>
        <strain evidence="12">JHB</strain>
    </source>
</reference>
<keyword evidence="9" id="KW-0206">Cytoskeleton</keyword>
<comment type="subcellular location">
    <subcellularLocation>
        <location evidence="1">Cytoplasm</location>
        <location evidence="1">Cytoskeleton</location>
    </subcellularLocation>
</comment>
<evidence type="ECO:0000256" key="2">
    <source>
        <dbReference type="ARBA" id="ARBA00009622"/>
    </source>
</evidence>
<keyword evidence="4" id="KW-0493">Microtubule</keyword>
<dbReference type="SUPFAM" id="SSF48452">
    <property type="entry name" value="TPR-like"/>
    <property type="match status" value="3"/>
</dbReference>
<evidence type="ECO:0000256" key="5">
    <source>
        <dbReference type="ARBA" id="ARBA00022737"/>
    </source>
</evidence>
<organism evidence="12">
    <name type="scientific">Moorena producens (strain JHB)</name>
    <dbReference type="NCBI Taxonomy" id="1454205"/>
    <lineage>
        <taxon>Bacteria</taxon>
        <taxon>Bacillati</taxon>
        <taxon>Cyanobacteriota</taxon>
        <taxon>Cyanophyceae</taxon>
        <taxon>Coleofasciculales</taxon>
        <taxon>Coleofasciculaceae</taxon>
        <taxon>Moorena</taxon>
    </lineage>
</organism>
<dbReference type="PROSITE" id="PS50005">
    <property type="entry name" value="TPR"/>
    <property type="match status" value="4"/>
</dbReference>
<dbReference type="PRINTS" id="PR00381">
    <property type="entry name" value="KINESINLIGHT"/>
</dbReference>
<dbReference type="Pfam" id="PF13374">
    <property type="entry name" value="TPR_10"/>
    <property type="match status" value="2"/>
</dbReference>
<evidence type="ECO:0000313" key="12">
    <source>
        <dbReference type="EMBL" id="AOY81004.2"/>
    </source>
</evidence>
<evidence type="ECO:0000256" key="1">
    <source>
        <dbReference type="ARBA" id="ARBA00004245"/>
    </source>
</evidence>
<dbReference type="EMBL" id="CP017708">
    <property type="protein sequence ID" value="AOY81004.2"/>
    <property type="molecule type" value="Genomic_DNA"/>
</dbReference>
<evidence type="ECO:0000256" key="7">
    <source>
        <dbReference type="ARBA" id="ARBA00023054"/>
    </source>
</evidence>
<dbReference type="PANTHER" id="PTHR45783:SF3">
    <property type="entry name" value="KINESIN LIGHT CHAIN"/>
    <property type="match status" value="1"/>
</dbReference>
<dbReference type="Pfam" id="PF00931">
    <property type="entry name" value="NB-ARC"/>
    <property type="match status" value="1"/>
</dbReference>
<feature type="repeat" description="TPR" evidence="10">
    <location>
        <begin position="547"/>
        <end position="580"/>
    </location>
</feature>
<protein>
    <submittedName>
        <fullName evidence="12">Tetratricopeptide repeat protein</fullName>
    </submittedName>
</protein>
<comment type="similarity">
    <text evidence="2">Belongs to the kinesin light chain family.</text>
</comment>
<evidence type="ECO:0000259" key="11">
    <source>
        <dbReference type="Pfam" id="PF00931"/>
    </source>
</evidence>
<accession>A0A1D9G0G6</accession>
<keyword evidence="3" id="KW-0963">Cytoplasm</keyword>
<dbReference type="GO" id="GO:0005871">
    <property type="term" value="C:kinesin complex"/>
    <property type="evidence" value="ECO:0007669"/>
    <property type="project" value="InterPro"/>
</dbReference>
<evidence type="ECO:0000256" key="9">
    <source>
        <dbReference type="ARBA" id="ARBA00023212"/>
    </source>
</evidence>
<dbReference type="Proteomes" id="UP000176944">
    <property type="component" value="Chromosome"/>
</dbReference>
<reference evidence="12" key="1">
    <citation type="journal article" date="2017" name="Proc. Natl. Acad. Sci. U.S.A.">
        <title>Comparative genomics uncovers the prolific and distinctive metabolic potential of the cyanobacterial genus Moorea.</title>
        <authorList>
            <person name="Leao T."/>
            <person name="Castelao G."/>
            <person name="Korobeynikov A."/>
            <person name="Monroe E.A."/>
            <person name="Podell S."/>
            <person name="Glukhov E."/>
            <person name="Allen E.E."/>
            <person name="Gerwick W.H."/>
            <person name="Gerwick L."/>
        </authorList>
    </citation>
    <scope>NUCLEOTIDE SEQUENCE</scope>
    <source>
        <strain evidence="12">JHB</strain>
    </source>
</reference>
<feature type="repeat" description="TPR" evidence="10">
    <location>
        <begin position="463"/>
        <end position="496"/>
    </location>
</feature>
<dbReference type="InterPro" id="IPR002151">
    <property type="entry name" value="Kinesin_light"/>
</dbReference>
<gene>
    <name evidence="12" type="ORF">BJP36_14950</name>
</gene>
<feature type="repeat" description="TPR" evidence="10">
    <location>
        <begin position="421"/>
        <end position="454"/>
    </location>
</feature>
<feature type="domain" description="NB-ARC" evidence="11">
    <location>
        <begin position="2"/>
        <end position="168"/>
    </location>
</feature>
<dbReference type="AlphaFoldDB" id="A0A1D9G0G6"/>
<keyword evidence="6 10" id="KW-0802">TPR repeat</keyword>
<evidence type="ECO:0000256" key="4">
    <source>
        <dbReference type="ARBA" id="ARBA00022701"/>
    </source>
</evidence>
<name>A0A1D9G0G6_MOOP1</name>
<dbReference type="Pfam" id="PF13176">
    <property type="entry name" value="TPR_7"/>
    <property type="match status" value="1"/>
</dbReference>
<dbReference type="Pfam" id="PF13424">
    <property type="entry name" value="TPR_12"/>
    <property type="match status" value="3"/>
</dbReference>
<evidence type="ECO:0000256" key="10">
    <source>
        <dbReference type="PROSITE-ProRule" id="PRU00339"/>
    </source>
</evidence>
<dbReference type="GO" id="GO:0043531">
    <property type="term" value="F:ADP binding"/>
    <property type="evidence" value="ECO:0007669"/>
    <property type="project" value="InterPro"/>
</dbReference>
<proteinExistence type="inferred from homology"/>
<keyword evidence="5" id="KW-0677">Repeat</keyword>
<evidence type="ECO:0000256" key="8">
    <source>
        <dbReference type="ARBA" id="ARBA00023175"/>
    </source>
</evidence>
<dbReference type="SUPFAM" id="SSF52540">
    <property type="entry name" value="P-loop containing nucleoside triphosphate hydrolases"/>
    <property type="match status" value="1"/>
</dbReference>
<evidence type="ECO:0000256" key="6">
    <source>
        <dbReference type="ARBA" id="ARBA00022803"/>
    </source>
</evidence>
<dbReference type="InterPro" id="IPR002182">
    <property type="entry name" value="NB-ARC"/>
</dbReference>
<dbReference type="GO" id="GO:0005737">
    <property type="term" value="C:cytoplasm"/>
    <property type="evidence" value="ECO:0007669"/>
    <property type="project" value="TreeGrafter"/>
</dbReference>
<dbReference type="Gene3D" id="1.25.40.10">
    <property type="entry name" value="Tetratricopeptide repeat domain"/>
    <property type="match status" value="3"/>
</dbReference>
<dbReference type="PANTHER" id="PTHR45783">
    <property type="entry name" value="KINESIN LIGHT CHAIN"/>
    <property type="match status" value="1"/>
</dbReference>
<keyword evidence="8" id="KW-0505">Motor protein</keyword>
<dbReference type="InterPro" id="IPR019734">
    <property type="entry name" value="TPR_rpt"/>
</dbReference>
<evidence type="ECO:0000256" key="3">
    <source>
        <dbReference type="ARBA" id="ARBA00022490"/>
    </source>
</evidence>
<dbReference type="GO" id="GO:0007018">
    <property type="term" value="P:microtubule-based movement"/>
    <property type="evidence" value="ECO:0007669"/>
    <property type="project" value="TreeGrafter"/>
</dbReference>
<dbReference type="GO" id="GO:0019894">
    <property type="term" value="F:kinesin binding"/>
    <property type="evidence" value="ECO:0007669"/>
    <property type="project" value="TreeGrafter"/>
</dbReference>
<dbReference type="Gene3D" id="3.40.50.300">
    <property type="entry name" value="P-loop containing nucleotide triphosphate hydrolases"/>
    <property type="match status" value="1"/>
</dbReference>
<dbReference type="GO" id="GO:0005874">
    <property type="term" value="C:microtubule"/>
    <property type="evidence" value="ECO:0007669"/>
    <property type="project" value="UniProtKB-KW"/>
</dbReference>
<dbReference type="SMART" id="SM00028">
    <property type="entry name" value="TPR"/>
    <property type="match status" value="9"/>
</dbReference>
<dbReference type="InterPro" id="IPR027417">
    <property type="entry name" value="P-loop_NTPase"/>
</dbReference>
<keyword evidence="7" id="KW-0175">Coiled coil</keyword>